<keyword evidence="2" id="KW-0731">Sigma factor</keyword>
<dbReference type="InterPro" id="IPR013324">
    <property type="entry name" value="RNA_pol_sigma_r3/r4-like"/>
</dbReference>
<dbReference type="InterPro" id="IPR053812">
    <property type="entry name" value="HTH_Sigma70_ECF-like"/>
</dbReference>
<keyword evidence="3" id="KW-0804">Transcription</keyword>
<dbReference type="Pfam" id="PF07638">
    <property type="entry name" value="Sigma70_ECF"/>
    <property type="match status" value="1"/>
</dbReference>
<gene>
    <name evidence="5" type="ORF">NG895_12260</name>
</gene>
<keyword evidence="1" id="KW-0805">Transcription regulation</keyword>
<feature type="domain" description="RNA polymerase sigma-70 ECF-like HTH" evidence="4">
    <location>
        <begin position="4"/>
        <end position="184"/>
    </location>
</feature>
<evidence type="ECO:0000256" key="3">
    <source>
        <dbReference type="ARBA" id="ARBA00023163"/>
    </source>
</evidence>
<proteinExistence type="predicted"/>
<evidence type="ECO:0000313" key="6">
    <source>
        <dbReference type="Proteomes" id="UP001155241"/>
    </source>
</evidence>
<dbReference type="GO" id="GO:0016987">
    <property type="term" value="F:sigma factor activity"/>
    <property type="evidence" value="ECO:0007669"/>
    <property type="project" value="UniProtKB-KW"/>
</dbReference>
<dbReference type="AlphaFoldDB" id="A0A9X2JGR5"/>
<organism evidence="5 6">
    <name type="scientific">Aeoliella straminimaris</name>
    <dbReference type="NCBI Taxonomy" id="2954799"/>
    <lineage>
        <taxon>Bacteria</taxon>
        <taxon>Pseudomonadati</taxon>
        <taxon>Planctomycetota</taxon>
        <taxon>Planctomycetia</taxon>
        <taxon>Pirellulales</taxon>
        <taxon>Lacipirellulaceae</taxon>
        <taxon>Aeoliella</taxon>
    </lineage>
</organism>
<dbReference type="Proteomes" id="UP001155241">
    <property type="component" value="Unassembled WGS sequence"/>
</dbReference>
<evidence type="ECO:0000256" key="1">
    <source>
        <dbReference type="ARBA" id="ARBA00023015"/>
    </source>
</evidence>
<keyword evidence="6" id="KW-1185">Reference proteome</keyword>
<dbReference type="NCBIfam" id="TIGR02999">
    <property type="entry name" value="Sig-70_X6"/>
    <property type="match status" value="1"/>
</dbReference>
<evidence type="ECO:0000259" key="4">
    <source>
        <dbReference type="Pfam" id="PF07638"/>
    </source>
</evidence>
<protein>
    <submittedName>
        <fullName evidence="5">Sigma-70 family RNA polymerase sigma factor</fullName>
    </submittedName>
</protein>
<dbReference type="EMBL" id="JAMXLR010000038">
    <property type="protein sequence ID" value="MCO6044682.1"/>
    <property type="molecule type" value="Genomic_DNA"/>
</dbReference>
<dbReference type="PANTHER" id="PTHR43133:SF39">
    <property type="entry name" value="SIMILAR TO RNA POLYMERASE SIGMA-E FACTOR"/>
    <property type="match status" value="1"/>
</dbReference>
<sequence length="187" mass="20741">MCVDTTQLLHGLSQGDGQNVELLFEHVYTELRALAASKLKAERPGHTLQPTALVNELYLRMSEQSRVVWRDRSHFMAMAATFMRRVLIDHARSKGAERRGGGRPLVSIDDVLCLNKATDPTELVALADCLDKLASLNERHACIVEMKVFGGLTVDEMSSLLGVSPATVKNDWRTARAWIRSQLNPGS</sequence>
<dbReference type="InterPro" id="IPR011517">
    <property type="entry name" value="RNA_pol_sigma70_ECF-like"/>
</dbReference>
<reference evidence="5" key="1">
    <citation type="submission" date="2022-06" db="EMBL/GenBank/DDBJ databases">
        <title>Aeoliella straminimaris, a novel planctomycete from sediments.</title>
        <authorList>
            <person name="Vitorino I.R."/>
            <person name="Lage O.M."/>
        </authorList>
    </citation>
    <scope>NUCLEOTIDE SEQUENCE</scope>
    <source>
        <strain evidence="5">ICT_H6.2</strain>
    </source>
</reference>
<comment type="caution">
    <text evidence="5">The sequence shown here is derived from an EMBL/GenBank/DDBJ whole genome shotgun (WGS) entry which is preliminary data.</text>
</comment>
<dbReference type="InterPro" id="IPR036388">
    <property type="entry name" value="WH-like_DNA-bd_sf"/>
</dbReference>
<evidence type="ECO:0000256" key="2">
    <source>
        <dbReference type="ARBA" id="ARBA00023082"/>
    </source>
</evidence>
<dbReference type="SUPFAM" id="SSF88659">
    <property type="entry name" value="Sigma3 and sigma4 domains of RNA polymerase sigma factors"/>
    <property type="match status" value="1"/>
</dbReference>
<name>A0A9X2JGR5_9BACT</name>
<dbReference type="PANTHER" id="PTHR43133">
    <property type="entry name" value="RNA POLYMERASE ECF-TYPE SIGMA FACTO"/>
    <property type="match status" value="1"/>
</dbReference>
<accession>A0A9X2JGR5</accession>
<dbReference type="Gene3D" id="1.10.10.10">
    <property type="entry name" value="Winged helix-like DNA-binding domain superfamily/Winged helix DNA-binding domain"/>
    <property type="match status" value="1"/>
</dbReference>
<dbReference type="InterPro" id="IPR039425">
    <property type="entry name" value="RNA_pol_sigma-70-like"/>
</dbReference>
<evidence type="ECO:0000313" key="5">
    <source>
        <dbReference type="EMBL" id="MCO6044682.1"/>
    </source>
</evidence>
<dbReference type="RefSeq" id="WP_252852798.1">
    <property type="nucleotide sequence ID" value="NZ_JAMXLR010000038.1"/>
</dbReference>